<reference evidence="3" key="2">
    <citation type="submission" date="2020-09" db="EMBL/GenBank/DDBJ databases">
        <authorList>
            <person name="Sun Q."/>
            <person name="Ohkuma M."/>
        </authorList>
    </citation>
    <scope>NUCLEOTIDE SEQUENCE</scope>
    <source>
        <strain evidence="3">JCM 11219</strain>
    </source>
</reference>
<dbReference type="Pfam" id="PF00753">
    <property type="entry name" value="Lactamase_B"/>
    <property type="match status" value="1"/>
</dbReference>
<evidence type="ECO:0000313" key="2">
    <source>
        <dbReference type="EMBL" id="BDR91520.1"/>
    </source>
</evidence>
<dbReference type="InterPro" id="IPR036866">
    <property type="entry name" value="RibonucZ/Hydroxyglut_hydro"/>
</dbReference>
<keyword evidence="5" id="KW-1185">Reference proteome</keyword>
<dbReference type="GO" id="GO:0016740">
    <property type="term" value="F:transferase activity"/>
    <property type="evidence" value="ECO:0007669"/>
    <property type="project" value="TreeGrafter"/>
</dbReference>
<dbReference type="AlphaFoldDB" id="A0A830E1N1"/>
<reference evidence="2" key="4">
    <citation type="journal article" date="2023" name="Microbiol. Resour. Announc.">
        <title>Complete Genome Sequence of Vulcanisaeta souniana Strain IC-059, a Hyperthermophilic Archaeon Isolated from Hot Spring Water in Japan.</title>
        <authorList>
            <person name="Kato S."/>
            <person name="Itoh T."/>
            <person name="Wu L."/>
            <person name="Ma J."/>
            <person name="Ohkuma M."/>
        </authorList>
    </citation>
    <scope>NUCLEOTIDE SEQUENCE</scope>
    <source>
        <strain evidence="2">JCM 11219</strain>
    </source>
</reference>
<dbReference type="EMBL" id="AP026830">
    <property type="protein sequence ID" value="BDR91520.1"/>
    <property type="molecule type" value="Genomic_DNA"/>
</dbReference>
<dbReference type="OrthoDB" id="7773at2157"/>
<feature type="domain" description="Metallo-beta-lactamase" evidence="1">
    <location>
        <begin position="23"/>
        <end position="197"/>
    </location>
</feature>
<dbReference type="Proteomes" id="UP001060771">
    <property type="component" value="Chromosome"/>
</dbReference>
<reference evidence="5" key="3">
    <citation type="submission" date="2022-09" db="EMBL/GenBank/DDBJ databases">
        <title>Complete genome sequence of Vulcanisaeta souniana.</title>
        <authorList>
            <person name="Kato S."/>
            <person name="Itoh T."/>
            <person name="Ohkuma M."/>
        </authorList>
    </citation>
    <scope>NUCLEOTIDE SEQUENCE [LARGE SCALE GENOMIC DNA]</scope>
    <source>
        <strain evidence="5">JCM 11219</strain>
    </source>
</reference>
<protein>
    <submittedName>
        <fullName evidence="3">MBL fold hydrolase</fullName>
    </submittedName>
</protein>
<reference evidence="3" key="1">
    <citation type="journal article" date="2014" name="Int. J. Syst. Evol. Microbiol.">
        <title>Complete genome sequence of Corynebacterium casei LMG S-19264T (=DSM 44701T), isolated from a smear-ripened cheese.</title>
        <authorList>
            <consortium name="US DOE Joint Genome Institute (JGI-PGF)"/>
            <person name="Walter F."/>
            <person name="Albersmeier A."/>
            <person name="Kalinowski J."/>
            <person name="Ruckert C."/>
        </authorList>
    </citation>
    <scope>NUCLEOTIDE SEQUENCE</scope>
    <source>
        <strain evidence="3">JCM 11219</strain>
    </source>
</reference>
<name>A0A830E1N1_9CREN</name>
<dbReference type="InterPro" id="IPR052926">
    <property type="entry name" value="Metallo-beta-lactamase_dom"/>
</dbReference>
<dbReference type="GO" id="GO:0016787">
    <property type="term" value="F:hydrolase activity"/>
    <property type="evidence" value="ECO:0007669"/>
    <property type="project" value="UniProtKB-KW"/>
</dbReference>
<evidence type="ECO:0000313" key="3">
    <source>
        <dbReference type="EMBL" id="GGI73795.1"/>
    </source>
</evidence>
<organism evidence="3 4">
    <name type="scientific">Vulcanisaeta souniana JCM 11219</name>
    <dbReference type="NCBI Taxonomy" id="1293586"/>
    <lineage>
        <taxon>Archaea</taxon>
        <taxon>Thermoproteota</taxon>
        <taxon>Thermoprotei</taxon>
        <taxon>Thermoproteales</taxon>
        <taxon>Thermoproteaceae</taxon>
        <taxon>Vulcanisaeta</taxon>
    </lineage>
</organism>
<sequence length="236" mass="26351">MVRWMRLTVINDNKANPPLLNDWGWSVLIETDKWVLLYDANTEPRVMEYNIKALNIDHGKIDAAFLSHYHADHYGGFRYIGEIKKGLVVYVPETDNTLGRWGLNPVVVSDPREILEDTITTGVMRGMGVNEHSLIIKLNGYGSVIVVGCSHPGIDNIVKRGYGLFGDVYLVVGGFHGPTRQQLDSVAKYSRYVCPAHCSGDEARHYVSTRYPGKYCDVRTGSILNLPITGLTQNSP</sequence>
<dbReference type="GeneID" id="76206169"/>
<dbReference type="InterPro" id="IPR001279">
    <property type="entry name" value="Metallo-B-lactamas"/>
</dbReference>
<keyword evidence="3" id="KW-0378">Hydrolase</keyword>
<accession>A0A830E1N1</accession>
<dbReference type="SUPFAM" id="SSF56281">
    <property type="entry name" value="Metallo-hydrolase/oxidoreductase"/>
    <property type="match status" value="1"/>
</dbReference>
<dbReference type="SMART" id="SM00849">
    <property type="entry name" value="Lactamase_B"/>
    <property type="match status" value="1"/>
</dbReference>
<dbReference type="Gene3D" id="3.60.15.10">
    <property type="entry name" value="Ribonuclease Z/Hydroxyacylglutathione hydrolase-like"/>
    <property type="match status" value="1"/>
</dbReference>
<dbReference type="PANTHER" id="PTHR13754:SF13">
    <property type="entry name" value="METALLO-BETA-LACTAMASE SUPERFAMILY PROTEIN (AFU_ORTHOLOGUE AFUA_3G07630)"/>
    <property type="match status" value="1"/>
</dbReference>
<evidence type="ECO:0000313" key="4">
    <source>
        <dbReference type="Proteomes" id="UP000657075"/>
    </source>
</evidence>
<proteinExistence type="predicted"/>
<dbReference type="InterPro" id="IPR041712">
    <property type="entry name" value="DHPS-like_MBL-fold"/>
</dbReference>
<evidence type="ECO:0000259" key="1">
    <source>
        <dbReference type="SMART" id="SM00849"/>
    </source>
</evidence>
<dbReference type="CDD" id="cd07713">
    <property type="entry name" value="DHPS-like_MBL-fold"/>
    <property type="match status" value="1"/>
</dbReference>
<dbReference type="EMBL" id="BMNM01000002">
    <property type="protein sequence ID" value="GGI73795.1"/>
    <property type="molecule type" value="Genomic_DNA"/>
</dbReference>
<dbReference type="Proteomes" id="UP000657075">
    <property type="component" value="Unassembled WGS sequence"/>
</dbReference>
<dbReference type="RefSeq" id="WP_188602801.1">
    <property type="nucleotide sequence ID" value="NZ_AP026830.1"/>
</dbReference>
<gene>
    <name evidence="3" type="ORF">GCM10007112_08320</name>
    <name evidence="2" type="ORF">Vsou_06130</name>
</gene>
<dbReference type="PANTHER" id="PTHR13754">
    <property type="entry name" value="METALLO-BETA-LACTAMASE SUPERFAMILY PROTEIN"/>
    <property type="match status" value="1"/>
</dbReference>
<evidence type="ECO:0000313" key="5">
    <source>
        <dbReference type="Proteomes" id="UP001060771"/>
    </source>
</evidence>